<gene>
    <name evidence="1" type="ORF">M9458_028882</name>
</gene>
<proteinExistence type="predicted"/>
<dbReference type="AlphaFoldDB" id="A0ABD0PR97"/>
<evidence type="ECO:0000313" key="2">
    <source>
        <dbReference type="Proteomes" id="UP001529510"/>
    </source>
</evidence>
<reference evidence="1 2" key="1">
    <citation type="submission" date="2024-05" db="EMBL/GenBank/DDBJ databases">
        <title>Genome sequencing and assembly of Indian major carp, Cirrhinus mrigala (Hamilton, 1822).</title>
        <authorList>
            <person name="Mohindra V."/>
            <person name="Chowdhury L.M."/>
            <person name="Lal K."/>
            <person name="Jena J.K."/>
        </authorList>
    </citation>
    <scope>NUCLEOTIDE SEQUENCE [LARGE SCALE GENOMIC DNA]</scope>
    <source>
        <strain evidence="1">CM1030</strain>
        <tissue evidence="1">Blood</tissue>
    </source>
</reference>
<dbReference type="Proteomes" id="UP001529510">
    <property type="component" value="Unassembled WGS sequence"/>
</dbReference>
<dbReference type="EMBL" id="JAMKFB020000014">
    <property type="protein sequence ID" value="KAL0176552.1"/>
    <property type="molecule type" value="Genomic_DNA"/>
</dbReference>
<comment type="caution">
    <text evidence="1">The sequence shown here is derived from an EMBL/GenBank/DDBJ whole genome shotgun (WGS) entry which is preliminary data.</text>
</comment>
<feature type="non-terminal residue" evidence="1">
    <location>
        <position position="1"/>
    </location>
</feature>
<accession>A0ABD0PR97</accession>
<sequence length="53" mass="6308">CPKQKRNQRWKGIVWPSRASCSYRLSSCLIRVTSPVRVRTRPEQTAPLHNWWS</sequence>
<organism evidence="1 2">
    <name type="scientific">Cirrhinus mrigala</name>
    <name type="common">Mrigala</name>
    <dbReference type="NCBI Taxonomy" id="683832"/>
    <lineage>
        <taxon>Eukaryota</taxon>
        <taxon>Metazoa</taxon>
        <taxon>Chordata</taxon>
        <taxon>Craniata</taxon>
        <taxon>Vertebrata</taxon>
        <taxon>Euteleostomi</taxon>
        <taxon>Actinopterygii</taxon>
        <taxon>Neopterygii</taxon>
        <taxon>Teleostei</taxon>
        <taxon>Ostariophysi</taxon>
        <taxon>Cypriniformes</taxon>
        <taxon>Cyprinidae</taxon>
        <taxon>Labeoninae</taxon>
        <taxon>Labeonini</taxon>
        <taxon>Cirrhinus</taxon>
    </lineage>
</organism>
<keyword evidence="2" id="KW-1185">Reference proteome</keyword>
<protein>
    <submittedName>
        <fullName evidence="1">Uncharacterized protein</fullName>
    </submittedName>
</protein>
<name>A0ABD0PR97_CIRMR</name>
<evidence type="ECO:0000313" key="1">
    <source>
        <dbReference type="EMBL" id="KAL0176552.1"/>
    </source>
</evidence>